<keyword evidence="2 3" id="KW-0040">ANK repeat</keyword>
<evidence type="ECO:0000256" key="2">
    <source>
        <dbReference type="ARBA" id="ARBA00023043"/>
    </source>
</evidence>
<dbReference type="InterPro" id="IPR002110">
    <property type="entry name" value="Ankyrin_rpt"/>
</dbReference>
<evidence type="ECO:0008006" key="7">
    <source>
        <dbReference type="Google" id="ProtNLM"/>
    </source>
</evidence>
<dbReference type="SMART" id="SM00248">
    <property type="entry name" value="ANK"/>
    <property type="match status" value="4"/>
</dbReference>
<dbReference type="InterPro" id="IPR036770">
    <property type="entry name" value="Ankyrin_rpt-contain_sf"/>
</dbReference>
<gene>
    <name evidence="5" type="ORF">GCM10023346_43520</name>
</gene>
<evidence type="ECO:0000313" key="5">
    <source>
        <dbReference type="EMBL" id="GAA5200738.1"/>
    </source>
</evidence>
<dbReference type="SUPFAM" id="SSF48403">
    <property type="entry name" value="Ankyrin repeat"/>
    <property type="match status" value="1"/>
</dbReference>
<accession>A0ABP9SRR2</accession>
<feature type="repeat" description="ANK" evidence="3">
    <location>
        <begin position="114"/>
        <end position="146"/>
    </location>
</feature>
<feature type="region of interest" description="Disordered" evidence="4">
    <location>
        <begin position="135"/>
        <end position="154"/>
    </location>
</feature>
<proteinExistence type="predicted"/>
<dbReference type="PANTHER" id="PTHR46680">
    <property type="entry name" value="NF-KAPPA-B INHIBITOR ALPHA"/>
    <property type="match status" value="1"/>
</dbReference>
<organism evidence="5 6">
    <name type="scientific">Arthrobacter gyeryongensis</name>
    <dbReference type="NCBI Taxonomy" id="1650592"/>
    <lineage>
        <taxon>Bacteria</taxon>
        <taxon>Bacillati</taxon>
        <taxon>Actinomycetota</taxon>
        <taxon>Actinomycetes</taxon>
        <taxon>Micrococcales</taxon>
        <taxon>Micrococcaceae</taxon>
        <taxon>Arthrobacter</taxon>
    </lineage>
</organism>
<dbReference type="EMBL" id="BAABKK010000032">
    <property type="protein sequence ID" value="GAA5200738.1"/>
    <property type="molecule type" value="Genomic_DNA"/>
</dbReference>
<evidence type="ECO:0000256" key="4">
    <source>
        <dbReference type="SAM" id="MobiDB-lite"/>
    </source>
</evidence>
<evidence type="ECO:0000256" key="3">
    <source>
        <dbReference type="PROSITE-ProRule" id="PRU00023"/>
    </source>
</evidence>
<comment type="caution">
    <text evidence="5">The sequence shown here is derived from an EMBL/GenBank/DDBJ whole genome shotgun (WGS) entry which is preliminary data.</text>
</comment>
<dbReference type="Gene3D" id="1.25.40.20">
    <property type="entry name" value="Ankyrin repeat-containing domain"/>
    <property type="match status" value="1"/>
</dbReference>
<dbReference type="Proteomes" id="UP001500200">
    <property type="component" value="Unassembled WGS sequence"/>
</dbReference>
<protein>
    <recommendedName>
        <fullName evidence="7">Ankyrin repeat domain-containing protein</fullName>
    </recommendedName>
</protein>
<name>A0ABP9SRR2_9MICC</name>
<sequence length="177" mass="18336">MPSKPSTPRTLGFAVWSDNVALVRELLDAGASVDNYGSDTAADVTPLMESVDELEPFYDASRLVLTRLLLSAGADVARRDNTGRTASHYAVGAGRMAVEVLLAAGSDVDAAGDGGATPLHEAIVRGNVSAIEALSQGGANRSAQDHTGRTPADLLSENKDVFTSEELAAVNLLLESA</sequence>
<dbReference type="PROSITE" id="PS50088">
    <property type="entry name" value="ANK_REPEAT"/>
    <property type="match status" value="1"/>
</dbReference>
<dbReference type="PANTHER" id="PTHR46680:SF3">
    <property type="entry name" value="NF-KAPPA-B INHIBITOR CACTUS"/>
    <property type="match status" value="1"/>
</dbReference>
<dbReference type="InterPro" id="IPR051070">
    <property type="entry name" value="NF-kappa-B_inhibitor"/>
</dbReference>
<evidence type="ECO:0000313" key="6">
    <source>
        <dbReference type="Proteomes" id="UP001500200"/>
    </source>
</evidence>
<reference evidence="6" key="1">
    <citation type="journal article" date="2019" name="Int. J. Syst. Evol. Microbiol.">
        <title>The Global Catalogue of Microorganisms (GCM) 10K type strain sequencing project: providing services to taxonomists for standard genome sequencing and annotation.</title>
        <authorList>
            <consortium name="The Broad Institute Genomics Platform"/>
            <consortium name="The Broad Institute Genome Sequencing Center for Infectious Disease"/>
            <person name="Wu L."/>
            <person name="Ma J."/>
        </authorList>
    </citation>
    <scope>NUCLEOTIDE SEQUENCE [LARGE SCALE GENOMIC DNA]</scope>
    <source>
        <strain evidence="6">JCM 18514</strain>
    </source>
</reference>
<dbReference type="RefSeq" id="WP_345452621.1">
    <property type="nucleotide sequence ID" value="NZ_BAABKK010000032.1"/>
</dbReference>
<keyword evidence="1" id="KW-0677">Repeat</keyword>
<evidence type="ECO:0000256" key="1">
    <source>
        <dbReference type="ARBA" id="ARBA00022737"/>
    </source>
</evidence>
<dbReference type="PROSITE" id="PS50297">
    <property type="entry name" value="ANK_REP_REGION"/>
    <property type="match status" value="1"/>
</dbReference>
<keyword evidence="6" id="KW-1185">Reference proteome</keyword>
<dbReference type="Pfam" id="PF12796">
    <property type="entry name" value="Ank_2"/>
    <property type="match status" value="1"/>
</dbReference>